<dbReference type="PATRIC" id="fig|762836.4.peg.1914"/>
<dbReference type="OrthoDB" id="9780088at2"/>
<feature type="transmembrane region" description="Helical" evidence="1">
    <location>
        <begin position="57"/>
        <end position="81"/>
    </location>
</feature>
<name>A0A1E7WUL7_9BURK</name>
<evidence type="ECO:0000256" key="1">
    <source>
        <dbReference type="SAM" id="Phobius"/>
    </source>
</evidence>
<keyword evidence="1" id="KW-0472">Membrane</keyword>
<feature type="transmembrane region" description="Helical" evidence="1">
    <location>
        <begin position="355"/>
        <end position="373"/>
    </location>
</feature>
<feature type="transmembrane region" description="Helical" evidence="1">
    <location>
        <begin position="441"/>
        <end position="461"/>
    </location>
</feature>
<dbReference type="GO" id="GO:0005886">
    <property type="term" value="C:plasma membrane"/>
    <property type="evidence" value="ECO:0007669"/>
    <property type="project" value="TreeGrafter"/>
</dbReference>
<keyword evidence="3" id="KW-1185">Reference proteome</keyword>
<accession>A0A1E7WUL7</accession>
<sequence length="466" mass="49831">MAVQTLQSNKEDHALESVPSGERQNWLTLSWNTAGIATTLVQLFFGALITFVAGFQIAMLAGLFVTCVGALMGWLTGHVAYKTGLSSTVMARYFGFGNQGSVIASLIFSFMIIGFLALENALLYKGLIFYFGVEDTLVMKVIIYGILTVCWILLTAYGFALVSKVSSITLIAFLLVLVYMTARVMEQSTADVGTLMSFTSQFPADVLKSMGADSDLGKFIFAVNILIGSAGALALVDADIGRYAKSSSQIGIAALIGNIAMDVVMVGIGGVFMYAGVPALVEFYVAKGMAPDVAHKMVLESPDSIAAAFIVFGGVIGSLLMVLAQGKAQVLNTYSASLSLSNFFDATVGWRPGRVTFVILANIIGLVMLYGELLALVNAWITLLGVLTTCVSAIIICDFFFFADRSAALKQGVQSVNWAGVITTIVATVLAHYVLKAHLPVEFFTALVACLVLYPVLRAFVFRRPR</sequence>
<evidence type="ECO:0000313" key="2">
    <source>
        <dbReference type="EMBL" id="OFA03460.1"/>
    </source>
</evidence>
<proteinExistence type="predicted"/>
<dbReference type="Gene3D" id="1.10.4160.10">
    <property type="entry name" value="Hydantoin permease"/>
    <property type="match status" value="1"/>
</dbReference>
<feature type="transmembrane region" description="Helical" evidence="1">
    <location>
        <begin position="379"/>
        <end position="403"/>
    </location>
</feature>
<dbReference type="EMBL" id="LROM01000072">
    <property type="protein sequence ID" value="OFA03460.1"/>
    <property type="molecule type" value="Genomic_DNA"/>
</dbReference>
<gene>
    <name evidence="2" type="ORF">DUPY_18420</name>
</gene>
<reference evidence="3" key="1">
    <citation type="journal article" date="2016" name="Front. Microbiol.">
        <title>Molecular Keys to the Janthinobacterium and Duganella spp. Interaction with the Plant Pathogen Fusarium graminearum.</title>
        <authorList>
            <person name="Haack F.S."/>
            <person name="Poehlein A."/>
            <person name="Kroger C."/>
            <person name="Voigt C.A."/>
            <person name="Piepenbring M."/>
            <person name="Bode H.B."/>
            <person name="Daniel R."/>
            <person name="Schafer W."/>
            <person name="Streit W.R."/>
        </authorList>
    </citation>
    <scope>NUCLEOTIDE SEQUENCE [LARGE SCALE GENOMIC DNA]</scope>
    <source>
        <strain evidence="3">T54</strain>
    </source>
</reference>
<feature type="transmembrane region" description="Helical" evidence="1">
    <location>
        <begin position="415"/>
        <end position="435"/>
    </location>
</feature>
<dbReference type="PANTHER" id="PTHR30569:SF0">
    <property type="entry name" value="CYTOSINE PERMEASE"/>
    <property type="match status" value="1"/>
</dbReference>
<organism evidence="2 3">
    <name type="scientific">Duganella phyllosphaerae</name>
    <dbReference type="NCBI Taxonomy" id="762836"/>
    <lineage>
        <taxon>Bacteria</taxon>
        <taxon>Pseudomonadati</taxon>
        <taxon>Pseudomonadota</taxon>
        <taxon>Betaproteobacteria</taxon>
        <taxon>Burkholderiales</taxon>
        <taxon>Oxalobacteraceae</taxon>
        <taxon>Telluria group</taxon>
        <taxon>Duganella</taxon>
    </lineage>
</organism>
<feature type="transmembrane region" description="Helical" evidence="1">
    <location>
        <begin position="305"/>
        <end position="324"/>
    </location>
</feature>
<feature type="transmembrane region" description="Helical" evidence="1">
    <location>
        <begin position="167"/>
        <end position="185"/>
    </location>
</feature>
<dbReference type="RefSeq" id="WP_070247540.1">
    <property type="nucleotide sequence ID" value="NZ_LROM01000072.1"/>
</dbReference>
<dbReference type="Proteomes" id="UP000175989">
    <property type="component" value="Unassembled WGS sequence"/>
</dbReference>
<keyword evidence="1" id="KW-1133">Transmembrane helix</keyword>
<feature type="transmembrane region" description="Helical" evidence="1">
    <location>
        <begin position="93"/>
        <end position="117"/>
    </location>
</feature>
<feature type="transmembrane region" description="Helical" evidence="1">
    <location>
        <begin position="137"/>
        <end position="160"/>
    </location>
</feature>
<feature type="transmembrane region" description="Helical" evidence="1">
    <location>
        <begin position="29"/>
        <end position="51"/>
    </location>
</feature>
<evidence type="ECO:0000313" key="3">
    <source>
        <dbReference type="Proteomes" id="UP000175989"/>
    </source>
</evidence>
<dbReference type="PANTHER" id="PTHR30569">
    <property type="entry name" value="CYTOSINE TRANSPORTER CODB"/>
    <property type="match status" value="1"/>
</dbReference>
<feature type="transmembrane region" description="Helical" evidence="1">
    <location>
        <begin position="250"/>
        <end position="275"/>
    </location>
</feature>
<comment type="caution">
    <text evidence="2">The sequence shown here is derived from an EMBL/GenBank/DDBJ whole genome shotgun (WGS) entry which is preliminary data.</text>
</comment>
<dbReference type="InterPro" id="IPR030191">
    <property type="entry name" value="CodB"/>
</dbReference>
<protein>
    <submittedName>
        <fullName evidence="2">Cytosine permease</fullName>
    </submittedName>
</protein>
<feature type="transmembrane region" description="Helical" evidence="1">
    <location>
        <begin position="219"/>
        <end position="238"/>
    </location>
</feature>
<keyword evidence="1" id="KW-0812">Transmembrane</keyword>
<dbReference type="AlphaFoldDB" id="A0A1E7WUL7"/>
<dbReference type="GO" id="GO:0015209">
    <property type="term" value="F:cytosine transmembrane transporter activity"/>
    <property type="evidence" value="ECO:0007669"/>
    <property type="project" value="InterPro"/>
</dbReference>